<organism evidence="1">
    <name type="scientific">Ixodes ricinus</name>
    <name type="common">Common tick</name>
    <name type="synonym">Acarus ricinus</name>
    <dbReference type="NCBI Taxonomy" id="34613"/>
    <lineage>
        <taxon>Eukaryota</taxon>
        <taxon>Metazoa</taxon>
        <taxon>Ecdysozoa</taxon>
        <taxon>Arthropoda</taxon>
        <taxon>Chelicerata</taxon>
        <taxon>Arachnida</taxon>
        <taxon>Acari</taxon>
        <taxon>Parasitiformes</taxon>
        <taxon>Ixodida</taxon>
        <taxon>Ixodoidea</taxon>
        <taxon>Ixodidae</taxon>
        <taxon>Ixodinae</taxon>
        <taxon>Ixodes</taxon>
    </lineage>
</organism>
<dbReference type="EMBL" id="GIFC01004787">
    <property type="protein sequence ID" value="MXU86870.1"/>
    <property type="molecule type" value="Transcribed_RNA"/>
</dbReference>
<name>A0A6B0UCU2_IXORI</name>
<dbReference type="AlphaFoldDB" id="A0A6B0UCU2"/>
<accession>A0A6B0UCU2</accession>
<protein>
    <submittedName>
        <fullName evidence="1">Putative secreted protein</fullName>
    </submittedName>
</protein>
<reference evidence="1" key="1">
    <citation type="submission" date="2019-12" db="EMBL/GenBank/DDBJ databases">
        <title>An insight into the sialome of adult female Ixodes ricinus ticks feeding for 6 days.</title>
        <authorList>
            <person name="Perner J."/>
            <person name="Ribeiro J.M.C."/>
        </authorList>
    </citation>
    <scope>NUCLEOTIDE SEQUENCE</scope>
    <source>
        <strain evidence="1">Semi-engorged</strain>
        <tissue evidence="1">Salivary glands</tissue>
    </source>
</reference>
<evidence type="ECO:0000313" key="1">
    <source>
        <dbReference type="EMBL" id="MXU86870.1"/>
    </source>
</evidence>
<sequence>MGGGMLAGFSWWGCSQQTVALCFPWETGMANRGAAFVLSGSAVGALLGVSSPGGLPVPLLDMPTQEGNASLVSLFPDRGAVKITEFGDYAFVA</sequence>
<proteinExistence type="predicted"/>